<keyword evidence="9" id="KW-0762">Sugar transport</keyword>
<dbReference type="RefSeq" id="WP_184696937.1">
    <property type="nucleotide sequence ID" value="NZ_JACHJN010000012.1"/>
</dbReference>
<proteinExistence type="inferred from homology"/>
<dbReference type="InterPro" id="IPR035906">
    <property type="entry name" value="MetI-like_sf"/>
</dbReference>
<reference evidence="9 10" key="1">
    <citation type="submission" date="2020-08" db="EMBL/GenBank/DDBJ databases">
        <title>Genomic Encyclopedia of Type Strains, Phase III (KMG-III): the genomes of soil and plant-associated and newly described type strains.</title>
        <authorList>
            <person name="Whitman W."/>
        </authorList>
    </citation>
    <scope>NUCLEOTIDE SEQUENCE [LARGE SCALE GENOMIC DNA]</scope>
    <source>
        <strain evidence="9 10">CECT 8640</strain>
    </source>
</reference>
<dbReference type="InterPro" id="IPR000515">
    <property type="entry name" value="MetI-like"/>
</dbReference>
<evidence type="ECO:0000256" key="4">
    <source>
        <dbReference type="ARBA" id="ARBA00022692"/>
    </source>
</evidence>
<dbReference type="SUPFAM" id="SSF161098">
    <property type="entry name" value="MetI-like"/>
    <property type="match status" value="1"/>
</dbReference>
<comment type="subcellular location">
    <subcellularLocation>
        <location evidence="1 7">Cell membrane</location>
        <topology evidence="1 7">Multi-pass membrane protein</topology>
    </subcellularLocation>
</comment>
<dbReference type="Gene3D" id="1.10.3720.10">
    <property type="entry name" value="MetI-like"/>
    <property type="match status" value="1"/>
</dbReference>
<feature type="transmembrane region" description="Helical" evidence="7">
    <location>
        <begin position="179"/>
        <end position="202"/>
    </location>
</feature>
<dbReference type="Proteomes" id="UP000547510">
    <property type="component" value="Unassembled WGS sequence"/>
</dbReference>
<keyword evidence="4 7" id="KW-0812">Transmembrane</keyword>
<dbReference type="PANTHER" id="PTHR43744:SF12">
    <property type="entry name" value="ABC TRANSPORTER PERMEASE PROTEIN MG189-RELATED"/>
    <property type="match status" value="1"/>
</dbReference>
<evidence type="ECO:0000256" key="6">
    <source>
        <dbReference type="ARBA" id="ARBA00023136"/>
    </source>
</evidence>
<evidence type="ECO:0000313" key="10">
    <source>
        <dbReference type="Proteomes" id="UP000547510"/>
    </source>
</evidence>
<comment type="caution">
    <text evidence="9">The sequence shown here is derived from an EMBL/GenBank/DDBJ whole genome shotgun (WGS) entry which is preliminary data.</text>
</comment>
<dbReference type="PANTHER" id="PTHR43744">
    <property type="entry name" value="ABC TRANSPORTER PERMEASE PROTEIN MG189-RELATED-RELATED"/>
    <property type="match status" value="1"/>
</dbReference>
<dbReference type="Pfam" id="PF00528">
    <property type="entry name" value="BPD_transp_1"/>
    <property type="match status" value="1"/>
</dbReference>
<dbReference type="PROSITE" id="PS50928">
    <property type="entry name" value="ABC_TM1"/>
    <property type="match status" value="1"/>
</dbReference>
<accession>A0A841CPX9</accession>
<comment type="similarity">
    <text evidence="7">Belongs to the binding-protein-dependent transport system permease family.</text>
</comment>
<protein>
    <submittedName>
        <fullName evidence="9">Multiple sugar transport system permease protein</fullName>
    </submittedName>
</protein>
<keyword evidence="2 7" id="KW-0813">Transport</keyword>
<sequence>MRETPAGPLVYAGLVVISALVLLPLGWTVLASLTPEAQIARFPPRVLPEDITFEHYREIRRQLPLARQFLNTLIFAGGVTLLSLLFDSMAAYALARLDFPGKRVVFGLVLALLMIPPQVTLVPLYEIMSGLDWINTYHGLILPRAASAFGIFFLRQFFLTIPRDLDDAARIDGASHLRIYARIVVPISAPAVLTLGLFHFMYNWNDLLWPLVFTTDPSMHTLPAGLALFMGKHVVQYGLLMAGAVLTLLPVVLAFVLVQRRFVEGIATTGIR</sequence>
<dbReference type="GO" id="GO:0005886">
    <property type="term" value="C:plasma membrane"/>
    <property type="evidence" value="ECO:0007669"/>
    <property type="project" value="UniProtKB-SubCell"/>
</dbReference>
<feature type="domain" description="ABC transmembrane type-1" evidence="8">
    <location>
        <begin position="69"/>
        <end position="258"/>
    </location>
</feature>
<keyword evidence="5 7" id="KW-1133">Transmembrane helix</keyword>
<feature type="transmembrane region" description="Helical" evidence="7">
    <location>
        <begin position="9"/>
        <end position="27"/>
    </location>
</feature>
<organism evidence="9 10">
    <name type="scientific">Saccharothrix tamanrassetensis</name>
    <dbReference type="NCBI Taxonomy" id="1051531"/>
    <lineage>
        <taxon>Bacteria</taxon>
        <taxon>Bacillati</taxon>
        <taxon>Actinomycetota</taxon>
        <taxon>Actinomycetes</taxon>
        <taxon>Pseudonocardiales</taxon>
        <taxon>Pseudonocardiaceae</taxon>
        <taxon>Saccharothrix</taxon>
    </lineage>
</organism>
<feature type="transmembrane region" description="Helical" evidence="7">
    <location>
        <begin position="73"/>
        <end position="95"/>
    </location>
</feature>
<name>A0A841CPX9_9PSEU</name>
<dbReference type="GO" id="GO:0055085">
    <property type="term" value="P:transmembrane transport"/>
    <property type="evidence" value="ECO:0007669"/>
    <property type="project" value="InterPro"/>
</dbReference>
<feature type="transmembrane region" description="Helical" evidence="7">
    <location>
        <begin position="137"/>
        <end position="158"/>
    </location>
</feature>
<dbReference type="AlphaFoldDB" id="A0A841CPX9"/>
<evidence type="ECO:0000259" key="8">
    <source>
        <dbReference type="PROSITE" id="PS50928"/>
    </source>
</evidence>
<evidence type="ECO:0000256" key="3">
    <source>
        <dbReference type="ARBA" id="ARBA00022475"/>
    </source>
</evidence>
<dbReference type="CDD" id="cd06261">
    <property type="entry name" value="TM_PBP2"/>
    <property type="match status" value="1"/>
</dbReference>
<evidence type="ECO:0000256" key="5">
    <source>
        <dbReference type="ARBA" id="ARBA00022989"/>
    </source>
</evidence>
<evidence type="ECO:0000256" key="1">
    <source>
        <dbReference type="ARBA" id="ARBA00004651"/>
    </source>
</evidence>
<dbReference type="EMBL" id="JACHJN010000012">
    <property type="protein sequence ID" value="MBB5959751.1"/>
    <property type="molecule type" value="Genomic_DNA"/>
</dbReference>
<gene>
    <name evidence="9" type="ORF">FHS29_006372</name>
</gene>
<feature type="transmembrane region" description="Helical" evidence="7">
    <location>
        <begin position="237"/>
        <end position="258"/>
    </location>
</feature>
<keyword evidence="6 7" id="KW-0472">Membrane</keyword>
<evidence type="ECO:0000313" key="9">
    <source>
        <dbReference type="EMBL" id="MBB5959751.1"/>
    </source>
</evidence>
<evidence type="ECO:0000256" key="7">
    <source>
        <dbReference type="RuleBase" id="RU363032"/>
    </source>
</evidence>
<evidence type="ECO:0000256" key="2">
    <source>
        <dbReference type="ARBA" id="ARBA00022448"/>
    </source>
</evidence>
<keyword evidence="10" id="KW-1185">Reference proteome</keyword>
<keyword evidence="3" id="KW-1003">Cell membrane</keyword>
<feature type="transmembrane region" description="Helical" evidence="7">
    <location>
        <begin position="104"/>
        <end position="125"/>
    </location>
</feature>